<dbReference type="PANTHER" id="PTHR45453:SF1">
    <property type="entry name" value="PHOSPHATE REGULON SENSOR PROTEIN PHOR"/>
    <property type="match status" value="1"/>
</dbReference>
<evidence type="ECO:0000256" key="7">
    <source>
        <dbReference type="ARBA" id="ARBA00022741"/>
    </source>
</evidence>
<keyword evidence="5" id="KW-0597">Phosphoprotein</keyword>
<evidence type="ECO:0000256" key="11">
    <source>
        <dbReference type="ARBA" id="ARBA00023136"/>
    </source>
</evidence>
<dbReference type="Pfam" id="PF02518">
    <property type="entry name" value="HATPase_c"/>
    <property type="match status" value="1"/>
</dbReference>
<dbReference type="GO" id="GO:0004721">
    <property type="term" value="F:phosphoprotein phosphatase activity"/>
    <property type="evidence" value="ECO:0007669"/>
    <property type="project" value="TreeGrafter"/>
</dbReference>
<keyword evidence="8 14" id="KW-0418">Kinase</keyword>
<keyword evidence="7" id="KW-0547">Nucleotide-binding</keyword>
<dbReference type="GO" id="GO:0000155">
    <property type="term" value="F:phosphorelay sensor kinase activity"/>
    <property type="evidence" value="ECO:0007669"/>
    <property type="project" value="InterPro"/>
</dbReference>
<dbReference type="FunFam" id="1.10.287.130:FF:000008">
    <property type="entry name" value="Two-component sensor histidine kinase"/>
    <property type="match status" value="1"/>
</dbReference>
<dbReference type="PRINTS" id="PR00344">
    <property type="entry name" value="BCTRLSENSOR"/>
</dbReference>
<keyword evidence="4" id="KW-1003">Cell membrane</keyword>
<evidence type="ECO:0000256" key="3">
    <source>
        <dbReference type="ARBA" id="ARBA00012438"/>
    </source>
</evidence>
<dbReference type="SUPFAM" id="SSF55874">
    <property type="entry name" value="ATPase domain of HSP90 chaperone/DNA topoisomerase II/histidine kinase"/>
    <property type="match status" value="1"/>
</dbReference>
<dbReference type="EMBL" id="NMVO01000015">
    <property type="protein sequence ID" value="OYO11760.1"/>
    <property type="molecule type" value="Genomic_DNA"/>
</dbReference>
<proteinExistence type="predicted"/>
<dbReference type="InterPro" id="IPR005467">
    <property type="entry name" value="His_kinase_dom"/>
</dbReference>
<evidence type="ECO:0000256" key="12">
    <source>
        <dbReference type="ARBA" id="ARBA00039401"/>
    </source>
</evidence>
<evidence type="ECO:0000256" key="6">
    <source>
        <dbReference type="ARBA" id="ARBA00022679"/>
    </source>
</evidence>
<dbReference type="SMART" id="SM00388">
    <property type="entry name" value="HisKA"/>
    <property type="match status" value="1"/>
</dbReference>
<dbReference type="Proteomes" id="UP000215896">
    <property type="component" value="Unassembled WGS sequence"/>
</dbReference>
<dbReference type="InterPro" id="IPR003594">
    <property type="entry name" value="HATPase_dom"/>
</dbReference>
<evidence type="ECO:0000313" key="15">
    <source>
        <dbReference type="Proteomes" id="UP000215896"/>
    </source>
</evidence>
<dbReference type="InterPro" id="IPR003661">
    <property type="entry name" value="HisK_dim/P_dom"/>
</dbReference>
<dbReference type="EC" id="2.7.13.3" evidence="3"/>
<evidence type="ECO:0000256" key="4">
    <source>
        <dbReference type="ARBA" id="ARBA00022475"/>
    </source>
</evidence>
<dbReference type="CDD" id="cd00075">
    <property type="entry name" value="HATPase"/>
    <property type="match status" value="1"/>
</dbReference>
<comment type="catalytic activity">
    <reaction evidence="1">
        <text>ATP + protein L-histidine = ADP + protein N-phospho-L-histidine.</text>
        <dbReference type="EC" id="2.7.13.3"/>
    </reaction>
</comment>
<dbReference type="InterPro" id="IPR004358">
    <property type="entry name" value="Sig_transdc_His_kin-like_C"/>
</dbReference>
<accession>A0A4R6LNK5</accession>
<dbReference type="InterPro" id="IPR050351">
    <property type="entry name" value="BphY/WalK/GraS-like"/>
</dbReference>
<dbReference type="GO" id="GO:0016036">
    <property type="term" value="P:cellular response to phosphate starvation"/>
    <property type="evidence" value="ECO:0007669"/>
    <property type="project" value="TreeGrafter"/>
</dbReference>
<dbReference type="OrthoDB" id="9813151at2"/>
<name>A0A255G742_9ACTN</name>
<keyword evidence="13" id="KW-0812">Transmembrane</keyword>
<dbReference type="CDD" id="cd00082">
    <property type="entry name" value="HisKA"/>
    <property type="match status" value="1"/>
</dbReference>
<dbReference type="RefSeq" id="WP_094357272.1">
    <property type="nucleotide sequence ID" value="NZ_NMVK01000011.1"/>
</dbReference>
<dbReference type="FunFam" id="3.30.565.10:FF:000023">
    <property type="entry name" value="PAS domain-containing sensor histidine kinase"/>
    <property type="match status" value="1"/>
</dbReference>
<evidence type="ECO:0000256" key="13">
    <source>
        <dbReference type="SAM" id="Phobius"/>
    </source>
</evidence>
<evidence type="ECO:0000313" key="14">
    <source>
        <dbReference type="EMBL" id="OYO11760.1"/>
    </source>
</evidence>
<dbReference type="InterPro" id="IPR036890">
    <property type="entry name" value="HATPase_C_sf"/>
</dbReference>
<evidence type="ECO:0000256" key="9">
    <source>
        <dbReference type="ARBA" id="ARBA00022840"/>
    </source>
</evidence>
<dbReference type="Pfam" id="PF00512">
    <property type="entry name" value="HisKA"/>
    <property type="match status" value="1"/>
</dbReference>
<sequence length="421" mass="45306">MQGVTWIWWTLLGVTLGVLIGWLIAARFGRGDRAAEEAPVQPEPTPEPVVPEGVSAVIGVLRSSAVVIGPHDQVLQSTSQARTFGLVRGTRIAVPIVLDLIREVRRDGQIRTAELELRRGRGAPSLYLTARVAPIADLVLVLAEDRTAARRVEETRRDFVANISHELKTPIGAISLLSEAVEDAADDPEAVRGFASRMGRESARLSELVAQIIELSRLQADDPLHTAEEVDIDRVLATAVRRSQERAGARGVTLSVAGERGCKVMGDTEQLTTAVSNLVENAVIYSEPRHRVAVAARRTSDADDDYVELTVSDSGIGIAAKDVPRIFERFYRVDYARSRDNGGTGLGLSIVKHIAGAHGGTVSVWSKLGQGSTFTIRIPAHADLDQQLVGDGDADLVELSNVAPNEIETGPVGQKNGEVLR</sequence>
<accession>A0A255G742</accession>
<dbReference type="SUPFAM" id="SSF47384">
    <property type="entry name" value="Homodimeric domain of signal transducing histidine kinase"/>
    <property type="match status" value="1"/>
</dbReference>
<dbReference type="InterPro" id="IPR036097">
    <property type="entry name" value="HisK_dim/P_sf"/>
</dbReference>
<gene>
    <name evidence="14" type="ORF">CGZ94_15240</name>
</gene>
<dbReference type="Gene3D" id="3.30.565.10">
    <property type="entry name" value="Histidine kinase-like ATPase, C-terminal domain"/>
    <property type="match status" value="1"/>
</dbReference>
<dbReference type="PANTHER" id="PTHR45453">
    <property type="entry name" value="PHOSPHATE REGULON SENSOR PROTEIN PHOR"/>
    <property type="match status" value="1"/>
</dbReference>
<evidence type="ECO:0000256" key="10">
    <source>
        <dbReference type="ARBA" id="ARBA00023012"/>
    </source>
</evidence>
<feature type="transmembrane region" description="Helical" evidence="13">
    <location>
        <begin position="6"/>
        <end position="25"/>
    </location>
</feature>
<organism evidence="14 15">
    <name type="scientific">Enemella evansiae</name>
    <dbReference type="NCBI Taxonomy" id="2016499"/>
    <lineage>
        <taxon>Bacteria</taxon>
        <taxon>Bacillati</taxon>
        <taxon>Actinomycetota</taxon>
        <taxon>Actinomycetes</taxon>
        <taxon>Propionibacteriales</taxon>
        <taxon>Propionibacteriaceae</taxon>
        <taxon>Enemella</taxon>
    </lineage>
</organism>
<comment type="subcellular location">
    <subcellularLocation>
        <location evidence="2">Cell membrane</location>
    </subcellularLocation>
</comment>
<dbReference type="GO" id="GO:0005524">
    <property type="term" value="F:ATP binding"/>
    <property type="evidence" value="ECO:0007669"/>
    <property type="project" value="UniProtKB-KW"/>
</dbReference>
<dbReference type="PROSITE" id="PS50109">
    <property type="entry name" value="HIS_KIN"/>
    <property type="match status" value="1"/>
</dbReference>
<dbReference type="SMART" id="SM00387">
    <property type="entry name" value="HATPase_c"/>
    <property type="match status" value="1"/>
</dbReference>
<dbReference type="GO" id="GO:0005886">
    <property type="term" value="C:plasma membrane"/>
    <property type="evidence" value="ECO:0007669"/>
    <property type="project" value="UniProtKB-SubCell"/>
</dbReference>
<keyword evidence="10" id="KW-0902">Two-component regulatory system</keyword>
<keyword evidence="11 13" id="KW-0472">Membrane</keyword>
<evidence type="ECO:0000256" key="5">
    <source>
        <dbReference type="ARBA" id="ARBA00022553"/>
    </source>
</evidence>
<evidence type="ECO:0000256" key="8">
    <source>
        <dbReference type="ARBA" id="ARBA00022777"/>
    </source>
</evidence>
<keyword evidence="15" id="KW-1185">Reference proteome</keyword>
<dbReference type="Gene3D" id="1.10.287.130">
    <property type="match status" value="1"/>
</dbReference>
<protein>
    <recommendedName>
        <fullName evidence="12">Sensor-like histidine kinase SenX3</fullName>
        <ecNumber evidence="3">2.7.13.3</ecNumber>
    </recommendedName>
</protein>
<evidence type="ECO:0000256" key="2">
    <source>
        <dbReference type="ARBA" id="ARBA00004236"/>
    </source>
</evidence>
<keyword evidence="6" id="KW-0808">Transferase</keyword>
<reference evidence="14 15" key="1">
    <citation type="submission" date="2017-07" db="EMBL/GenBank/DDBJ databases">
        <title>Draft whole genome sequences of clinical Proprionibacteriaceae strains.</title>
        <authorList>
            <person name="Bernier A.-M."/>
            <person name="Bernard K."/>
            <person name="Domingo M.-C."/>
        </authorList>
    </citation>
    <scope>NUCLEOTIDE SEQUENCE [LARGE SCALE GENOMIC DNA]</scope>
    <source>
        <strain evidence="14 15">NML 030167</strain>
    </source>
</reference>
<keyword evidence="9" id="KW-0067">ATP-binding</keyword>
<dbReference type="AlphaFoldDB" id="A0A255G742"/>
<keyword evidence="13" id="KW-1133">Transmembrane helix</keyword>
<evidence type="ECO:0000256" key="1">
    <source>
        <dbReference type="ARBA" id="ARBA00000085"/>
    </source>
</evidence>
<comment type="caution">
    <text evidence="14">The sequence shown here is derived from an EMBL/GenBank/DDBJ whole genome shotgun (WGS) entry which is preliminary data.</text>
</comment>